<evidence type="ECO:0000313" key="2">
    <source>
        <dbReference type="Proteomes" id="UP000001593"/>
    </source>
</evidence>
<dbReference type="GO" id="GO:0005892">
    <property type="term" value="C:acetylcholine-gated channel complex"/>
    <property type="evidence" value="ECO:0007669"/>
    <property type="project" value="InterPro"/>
</dbReference>
<gene>
    <name evidence="1" type="ORF">NEMVEDRAFT_v1g63583</name>
</gene>
<dbReference type="GO" id="GO:0016020">
    <property type="term" value="C:membrane"/>
    <property type="evidence" value="ECO:0000318"/>
    <property type="project" value="GO_Central"/>
</dbReference>
<evidence type="ECO:0000313" key="1">
    <source>
        <dbReference type="EMBL" id="EDO30764.1"/>
    </source>
</evidence>
<dbReference type="PANTHER" id="PTHR33748">
    <property type="entry name" value="PROTEIN CBG04600"/>
    <property type="match status" value="1"/>
</dbReference>
<dbReference type="HOGENOM" id="CLU_1665149_0_0_1"/>
<feature type="non-terminal residue" evidence="1">
    <location>
        <position position="1"/>
    </location>
</feature>
<dbReference type="eggNOG" id="ENOG502S8UF">
    <property type="taxonomic scope" value="Eukaryota"/>
</dbReference>
<protein>
    <submittedName>
        <fullName evidence="1">Uncharacterized protein</fullName>
    </submittedName>
</protein>
<dbReference type="Proteomes" id="UP000001593">
    <property type="component" value="Unassembled WGS sequence"/>
</dbReference>
<dbReference type="Pfam" id="PF17175">
    <property type="entry name" value="MOLO1"/>
    <property type="match status" value="1"/>
</dbReference>
<keyword evidence="2" id="KW-1185">Reference proteome</keyword>
<organism evidence="1 2">
    <name type="scientific">Nematostella vectensis</name>
    <name type="common">Starlet sea anemone</name>
    <dbReference type="NCBI Taxonomy" id="45351"/>
    <lineage>
        <taxon>Eukaryota</taxon>
        <taxon>Metazoa</taxon>
        <taxon>Cnidaria</taxon>
        <taxon>Anthozoa</taxon>
        <taxon>Hexacorallia</taxon>
        <taxon>Actiniaria</taxon>
        <taxon>Edwardsiidae</taxon>
        <taxon>Nematostella</taxon>
    </lineage>
</organism>
<name>A7SZU4_NEMVE</name>
<dbReference type="InParanoid" id="A7SZU4"/>
<reference evidence="1 2" key="1">
    <citation type="journal article" date="2007" name="Science">
        <title>Sea anemone genome reveals ancestral eumetazoan gene repertoire and genomic organization.</title>
        <authorList>
            <person name="Putnam N.H."/>
            <person name="Srivastava M."/>
            <person name="Hellsten U."/>
            <person name="Dirks B."/>
            <person name="Chapman J."/>
            <person name="Salamov A."/>
            <person name="Terry A."/>
            <person name="Shapiro H."/>
            <person name="Lindquist E."/>
            <person name="Kapitonov V.V."/>
            <person name="Jurka J."/>
            <person name="Genikhovich G."/>
            <person name="Grigoriev I.V."/>
            <person name="Lucas S.M."/>
            <person name="Steele R.E."/>
            <person name="Finnerty J.R."/>
            <person name="Technau U."/>
            <person name="Martindale M.Q."/>
            <person name="Rokhsar D.S."/>
        </authorList>
    </citation>
    <scope>NUCLEOTIDE SEQUENCE [LARGE SCALE GENOMIC DNA]</scope>
    <source>
        <strain evidence="2">CH2 X CH6</strain>
    </source>
</reference>
<dbReference type="Gene3D" id="3.10.310.50">
    <property type="match status" value="1"/>
</dbReference>
<sequence length="159" mass="17910">ICKEWSKENFPNPIKDTEMCGRRGVSSWICDPDEVLSYADANTLEEMLRNIEQKTTSGCEHSRKPGYQIAVALMKKIKHHYGISGEELARDFAVHLHDSWGVGHRGCGDGAVFLLSVTDRTMYISTGRVAKEVLTSDQIGIIFDEMKPFLRSEKYGRAV</sequence>
<accession>A7SZU4</accession>
<dbReference type="PANTHER" id="PTHR33748:SF5">
    <property type="entry name" value="GROUND-LIKE DOMAIN-CONTAINING PROTEIN"/>
    <property type="match status" value="1"/>
</dbReference>
<dbReference type="OMA" id="SWICDPN"/>
<dbReference type="PhylomeDB" id="A7SZU4"/>
<dbReference type="AlphaFoldDB" id="A7SZU4"/>
<dbReference type="EMBL" id="DS469985">
    <property type="protein sequence ID" value="EDO30764.1"/>
    <property type="molecule type" value="Genomic_DNA"/>
</dbReference>
<dbReference type="InterPro" id="IPR033438">
    <property type="entry name" value="MOLO1"/>
</dbReference>
<proteinExistence type="predicted"/>
<feature type="non-terminal residue" evidence="1">
    <location>
        <position position="159"/>
    </location>
</feature>